<accession>D5WQI0</accession>
<gene>
    <name evidence="9" type="ordered locus">Btus_1892</name>
</gene>
<evidence type="ECO:0000256" key="6">
    <source>
        <dbReference type="ARBA" id="ARBA00023014"/>
    </source>
</evidence>
<dbReference type="SUPFAM" id="SSF53383">
    <property type="entry name" value="PLP-dependent transferases"/>
    <property type="match status" value="1"/>
</dbReference>
<dbReference type="Gene3D" id="1.10.260.50">
    <property type="match status" value="1"/>
</dbReference>
<keyword evidence="6" id="KW-0411">Iron-sulfur</keyword>
<dbReference type="eggNOG" id="COG1104">
    <property type="taxonomic scope" value="Bacteria"/>
</dbReference>
<dbReference type="KEGG" id="bts:Btus_1892"/>
<dbReference type="OrthoDB" id="9808002at2"/>
<name>D5WQI0_KYRT2</name>
<dbReference type="PANTHER" id="PTHR11601">
    <property type="entry name" value="CYSTEINE DESULFURYLASE FAMILY MEMBER"/>
    <property type="match status" value="1"/>
</dbReference>
<evidence type="ECO:0000256" key="2">
    <source>
        <dbReference type="ARBA" id="ARBA00006490"/>
    </source>
</evidence>
<evidence type="ECO:0000256" key="4">
    <source>
        <dbReference type="ARBA" id="ARBA00022898"/>
    </source>
</evidence>
<keyword evidence="5" id="KW-0408">Iron</keyword>
<dbReference type="GO" id="GO:0046872">
    <property type="term" value="F:metal ion binding"/>
    <property type="evidence" value="ECO:0007669"/>
    <property type="project" value="UniProtKB-KW"/>
</dbReference>
<dbReference type="HOGENOM" id="CLU_003433_0_2_9"/>
<evidence type="ECO:0000256" key="5">
    <source>
        <dbReference type="ARBA" id="ARBA00023004"/>
    </source>
</evidence>
<dbReference type="InterPro" id="IPR015422">
    <property type="entry name" value="PyrdxlP-dep_Trfase_small"/>
</dbReference>
<dbReference type="PIRSF" id="PIRSF005572">
    <property type="entry name" value="NifS"/>
    <property type="match status" value="1"/>
</dbReference>
<proteinExistence type="inferred from homology"/>
<dbReference type="InterPro" id="IPR020578">
    <property type="entry name" value="Aminotrans_V_PyrdxlP_BS"/>
</dbReference>
<keyword evidence="9" id="KW-0808">Transferase</keyword>
<dbReference type="RefSeq" id="WP_013075875.1">
    <property type="nucleotide sequence ID" value="NC_014098.1"/>
</dbReference>
<dbReference type="Gene3D" id="3.40.640.10">
    <property type="entry name" value="Type I PLP-dependent aspartate aminotransferase-like (Major domain)"/>
    <property type="match status" value="1"/>
</dbReference>
<keyword evidence="3" id="KW-0479">Metal-binding</keyword>
<evidence type="ECO:0000256" key="3">
    <source>
        <dbReference type="ARBA" id="ARBA00022723"/>
    </source>
</evidence>
<dbReference type="InterPro" id="IPR015424">
    <property type="entry name" value="PyrdxlP-dep_Trfase"/>
</dbReference>
<protein>
    <submittedName>
        <fullName evidence="9">Cysteine desulfurase</fullName>
        <ecNumber evidence="9">2.8.1.7</ecNumber>
    </submittedName>
</protein>
<dbReference type="Gene3D" id="3.90.1150.10">
    <property type="entry name" value="Aspartate Aminotransferase, domain 1"/>
    <property type="match status" value="1"/>
</dbReference>
<evidence type="ECO:0000259" key="8">
    <source>
        <dbReference type="Pfam" id="PF00266"/>
    </source>
</evidence>
<dbReference type="AlphaFoldDB" id="D5WQI0"/>
<dbReference type="InterPro" id="IPR015421">
    <property type="entry name" value="PyrdxlP-dep_Trfase_major"/>
</dbReference>
<dbReference type="Proteomes" id="UP000002368">
    <property type="component" value="Chromosome"/>
</dbReference>
<keyword evidence="4" id="KW-0663">Pyridoxal phosphate</keyword>
<keyword evidence="10" id="KW-1185">Reference proteome</keyword>
<evidence type="ECO:0000313" key="10">
    <source>
        <dbReference type="Proteomes" id="UP000002368"/>
    </source>
</evidence>
<reference evidence="9 10" key="1">
    <citation type="journal article" date="2011" name="Stand. Genomic Sci.">
        <title>Complete genome sequence of the thermophilic, hydrogen-oxidizing Bacillus tusciae type strain (T2) and reclassification in the new genus, Kyrpidia gen. nov. as Kyrpidia tusciae comb. nov. and emendation of the family Alicyclobacillaceae da Costa and Rainey, 2010.</title>
        <authorList>
            <person name="Klenk H.P."/>
            <person name="Lapidus A."/>
            <person name="Chertkov O."/>
            <person name="Copeland A."/>
            <person name="Del Rio T.G."/>
            <person name="Nolan M."/>
            <person name="Lucas S."/>
            <person name="Chen F."/>
            <person name="Tice H."/>
            <person name="Cheng J.F."/>
            <person name="Han C."/>
            <person name="Bruce D."/>
            <person name="Goodwin L."/>
            <person name="Pitluck S."/>
            <person name="Pati A."/>
            <person name="Ivanova N."/>
            <person name="Mavromatis K."/>
            <person name="Daum C."/>
            <person name="Chen A."/>
            <person name="Palaniappan K."/>
            <person name="Chang Y.J."/>
            <person name="Land M."/>
            <person name="Hauser L."/>
            <person name="Jeffries C.D."/>
            <person name="Detter J.C."/>
            <person name="Rohde M."/>
            <person name="Abt B."/>
            <person name="Pukall R."/>
            <person name="Goker M."/>
            <person name="Bristow J."/>
            <person name="Markowitz V."/>
            <person name="Hugenholtz P."/>
            <person name="Eisen J.A."/>
        </authorList>
    </citation>
    <scope>NUCLEOTIDE SEQUENCE [LARGE SCALE GENOMIC DNA]</scope>
    <source>
        <strain evidence="9 10">DSM 2912</strain>
    </source>
</reference>
<feature type="domain" description="Aminotransferase class V" evidence="8">
    <location>
        <begin position="8"/>
        <end position="366"/>
    </location>
</feature>
<evidence type="ECO:0000256" key="7">
    <source>
        <dbReference type="RuleBase" id="RU004504"/>
    </source>
</evidence>
<evidence type="ECO:0000256" key="1">
    <source>
        <dbReference type="ARBA" id="ARBA00001933"/>
    </source>
</evidence>
<dbReference type="GO" id="GO:0031071">
    <property type="term" value="F:cysteine desulfurase activity"/>
    <property type="evidence" value="ECO:0007669"/>
    <property type="project" value="UniProtKB-EC"/>
</dbReference>
<dbReference type="STRING" id="562970.Btus_1892"/>
<comment type="similarity">
    <text evidence="2">Belongs to the class-V pyridoxal-phosphate-dependent aminotransferase family. NifS/IscS subfamily.</text>
</comment>
<dbReference type="InterPro" id="IPR000192">
    <property type="entry name" value="Aminotrans_V_dom"/>
</dbReference>
<comment type="cofactor">
    <cofactor evidence="1 7">
        <name>pyridoxal 5'-phosphate</name>
        <dbReference type="ChEBI" id="CHEBI:597326"/>
    </cofactor>
</comment>
<dbReference type="PANTHER" id="PTHR11601:SF50">
    <property type="entry name" value="CYSTEINE DESULFURASE ISCS 2-RELATED"/>
    <property type="match status" value="1"/>
</dbReference>
<dbReference type="EMBL" id="CP002017">
    <property type="protein sequence ID" value="ADG06589.1"/>
    <property type="molecule type" value="Genomic_DNA"/>
</dbReference>
<dbReference type="EC" id="2.8.1.7" evidence="9"/>
<dbReference type="GO" id="GO:0051536">
    <property type="term" value="F:iron-sulfur cluster binding"/>
    <property type="evidence" value="ECO:0007669"/>
    <property type="project" value="UniProtKB-KW"/>
</dbReference>
<dbReference type="Pfam" id="PF00266">
    <property type="entry name" value="Aminotran_5"/>
    <property type="match status" value="1"/>
</dbReference>
<dbReference type="PROSITE" id="PS00595">
    <property type="entry name" value="AA_TRANSFER_CLASS_5"/>
    <property type="match status" value="1"/>
</dbReference>
<evidence type="ECO:0000313" key="9">
    <source>
        <dbReference type="EMBL" id="ADG06589.1"/>
    </source>
</evidence>
<sequence>MKQVKRLIYLDNSATTRPLPEVVEAVTAALREQYGNPSSAHGLGLAAEDVIEDARADVARLLGVKAKEIVFTSGGTEAINAALVGTALAHRGRGKHIVTTAVEHAAVLETCGFLEQVGFEVTRVHPEPNGVVDARAVLGALREDTMLVSVMHVNNETGAIQPVQTLGQQLKRLPKVIFHIDAVQSFGKLPVPLTGVDLISLSAHKIHGPKGAGALYIREGLKWEPLLHGGGQEAGRRSGTPGVPAIAGMGAACRWWLAHGREAVRQLSELHAAFIEVLRQKVPEHRLNSPPDGAPHIVNLSFPGFKGEVLVHALEERGVYVSTASACSSRSAKGSHVLRAMGVAPEVNEGALRFSFSPFNTVAEVEEAGAALAEVVKELRPMMRR</sequence>
<organism evidence="9 10">
    <name type="scientific">Kyrpidia tusciae (strain DSM 2912 / NBRC 15312 / T2)</name>
    <name type="common">Bacillus tusciae</name>
    <dbReference type="NCBI Taxonomy" id="562970"/>
    <lineage>
        <taxon>Bacteria</taxon>
        <taxon>Bacillati</taxon>
        <taxon>Bacillota</taxon>
        <taxon>Bacilli</taxon>
        <taxon>Bacillales</taxon>
        <taxon>Alicyclobacillaceae</taxon>
        <taxon>Kyrpidia</taxon>
    </lineage>
</organism>
<dbReference type="InterPro" id="IPR016454">
    <property type="entry name" value="Cysteine_dSase"/>
</dbReference>